<comment type="similarity">
    <text evidence="2">Belongs to the major facilitator superfamily. Proton-dependent oligopeptide transporter (POT/PTR) (TC 2.A.17) family.</text>
</comment>
<organism evidence="8 9">
    <name type="scientific">Sphenostylis stenocarpa</name>
    <dbReference type="NCBI Taxonomy" id="92480"/>
    <lineage>
        <taxon>Eukaryota</taxon>
        <taxon>Viridiplantae</taxon>
        <taxon>Streptophyta</taxon>
        <taxon>Embryophyta</taxon>
        <taxon>Tracheophyta</taxon>
        <taxon>Spermatophyta</taxon>
        <taxon>Magnoliopsida</taxon>
        <taxon>eudicotyledons</taxon>
        <taxon>Gunneridae</taxon>
        <taxon>Pentapetalae</taxon>
        <taxon>rosids</taxon>
        <taxon>fabids</taxon>
        <taxon>Fabales</taxon>
        <taxon>Fabaceae</taxon>
        <taxon>Papilionoideae</taxon>
        <taxon>50 kb inversion clade</taxon>
        <taxon>NPAAA clade</taxon>
        <taxon>indigoferoid/millettioid clade</taxon>
        <taxon>Phaseoleae</taxon>
        <taxon>Sphenostylis</taxon>
    </lineage>
</organism>
<evidence type="ECO:0000256" key="5">
    <source>
        <dbReference type="ARBA" id="ARBA00023136"/>
    </source>
</evidence>
<dbReference type="EMBL" id="OY731398">
    <property type="protein sequence ID" value="CAJ1863285.1"/>
    <property type="molecule type" value="Genomic_DNA"/>
</dbReference>
<evidence type="ECO:0000256" key="4">
    <source>
        <dbReference type="ARBA" id="ARBA00022989"/>
    </source>
</evidence>
<feature type="transmembrane region" description="Helical" evidence="7">
    <location>
        <begin position="473"/>
        <end position="492"/>
    </location>
</feature>
<evidence type="ECO:0000256" key="6">
    <source>
        <dbReference type="SAM" id="MobiDB-lite"/>
    </source>
</evidence>
<evidence type="ECO:0000256" key="2">
    <source>
        <dbReference type="ARBA" id="ARBA00005982"/>
    </source>
</evidence>
<evidence type="ECO:0000313" key="9">
    <source>
        <dbReference type="Proteomes" id="UP001189624"/>
    </source>
</evidence>
<reference evidence="8" key="1">
    <citation type="submission" date="2023-10" db="EMBL/GenBank/DDBJ databases">
        <authorList>
            <person name="Domelevo Entfellner J.-B."/>
        </authorList>
    </citation>
    <scope>NUCLEOTIDE SEQUENCE</scope>
</reference>
<keyword evidence="9" id="KW-1185">Reference proteome</keyword>
<accession>A0AA86VA98</accession>
<keyword evidence="5 7" id="KW-0472">Membrane</keyword>
<dbReference type="SUPFAM" id="SSF103473">
    <property type="entry name" value="MFS general substrate transporter"/>
    <property type="match status" value="1"/>
</dbReference>
<feature type="transmembrane region" description="Helical" evidence="7">
    <location>
        <begin position="383"/>
        <end position="403"/>
    </location>
</feature>
<dbReference type="InterPro" id="IPR000109">
    <property type="entry name" value="POT_fam"/>
</dbReference>
<sequence length="595" mass="66940">MKQEMGKNKRGESEENEEEKWVHDASVDYKGKIPLRASTGVWKASLFVLGEMPAIEFSERICQSGISSNLITYLTKVMHEDLKTATKNVNNWKGATTLITIIGGVVADAYTGRFHMVLFSSIVYIKGLSLLTMSQFIPSLKPCNNEMCQQPTKVHEVVFYLALYCIALGSGGFKPCLESFGADQFDDDHLEERKKKMSFFNWWTFTLFFAMLLGATVIVYVQDFVSWGVACLILTIFMALNIVAFYLGKPFYRYRRPEGNPFMSILQVLIAAIRKRNLPCPSNPALLYEVPMSENSQGRFMRHTSRLRFLDKAAIVEEKYTEQKDNPWRLATVTRVEETKLILNVVPIWLTSLIVGVCIAQGLTLFVNQAAAMNLNISNNFRIPPASMASVPALGTIITVPIYDKTVVPILRKISGNERGISILKRIGIGLTFSVILMVVAALVETQRLRMAALTVGKTRHETMSVLWLIPQYLILGIGESFSLVGLQEFFYDQVPDSMRSLGMALYLSMLGLGFFLSSFLIIIVDKVTGKNGKSWIASDVNSSHLDKFYWMLSVINALNLCLFLLMAKRYTYKTLLRKANEIDGCDSDGVEKME</sequence>
<dbReference type="Proteomes" id="UP001189624">
    <property type="component" value="Chromosome 1"/>
</dbReference>
<feature type="transmembrane region" description="Helical" evidence="7">
    <location>
        <begin position="227"/>
        <end position="247"/>
    </location>
</feature>
<evidence type="ECO:0000256" key="1">
    <source>
        <dbReference type="ARBA" id="ARBA00004141"/>
    </source>
</evidence>
<feature type="transmembrane region" description="Helical" evidence="7">
    <location>
        <begin position="117"/>
        <end position="137"/>
    </location>
</feature>
<dbReference type="Pfam" id="PF00854">
    <property type="entry name" value="PTR2"/>
    <property type="match status" value="1"/>
</dbReference>
<feature type="transmembrane region" description="Helical" evidence="7">
    <location>
        <begin position="423"/>
        <end position="444"/>
    </location>
</feature>
<protein>
    <submittedName>
        <fullName evidence="8">Uncharacterized protein</fullName>
    </submittedName>
</protein>
<comment type="subcellular location">
    <subcellularLocation>
        <location evidence="1">Membrane</location>
        <topology evidence="1">Multi-pass membrane protein</topology>
    </subcellularLocation>
</comment>
<keyword evidence="4 7" id="KW-1133">Transmembrane helix</keyword>
<dbReference type="AlphaFoldDB" id="A0AA86VA98"/>
<feature type="transmembrane region" description="Helical" evidence="7">
    <location>
        <begin position="157"/>
        <end position="177"/>
    </location>
</feature>
<gene>
    <name evidence="8" type="ORF">AYBTSS11_LOCUS2228</name>
</gene>
<evidence type="ECO:0000256" key="7">
    <source>
        <dbReference type="SAM" id="Phobius"/>
    </source>
</evidence>
<dbReference type="Gene3D" id="1.20.1250.20">
    <property type="entry name" value="MFS general substrate transporter like domains"/>
    <property type="match status" value="1"/>
</dbReference>
<dbReference type="PANTHER" id="PTHR11654">
    <property type="entry name" value="OLIGOPEPTIDE TRANSPORTER-RELATED"/>
    <property type="match status" value="1"/>
</dbReference>
<keyword evidence="3 7" id="KW-0812">Transmembrane</keyword>
<proteinExistence type="inferred from homology"/>
<evidence type="ECO:0000256" key="3">
    <source>
        <dbReference type="ARBA" id="ARBA00022692"/>
    </source>
</evidence>
<dbReference type="GO" id="GO:0022857">
    <property type="term" value="F:transmembrane transporter activity"/>
    <property type="evidence" value="ECO:0007669"/>
    <property type="project" value="InterPro"/>
</dbReference>
<feature type="transmembrane region" description="Helical" evidence="7">
    <location>
        <begin position="549"/>
        <end position="568"/>
    </location>
</feature>
<name>A0AA86VA98_9FABA</name>
<dbReference type="Gramene" id="rna-AYBTSS11_LOCUS2228">
    <property type="protein sequence ID" value="CAJ1863285.1"/>
    <property type="gene ID" value="gene-AYBTSS11_LOCUS2228"/>
</dbReference>
<feature type="transmembrane region" description="Helical" evidence="7">
    <location>
        <begin position="198"/>
        <end position="221"/>
    </location>
</feature>
<feature type="transmembrane region" description="Helical" evidence="7">
    <location>
        <begin position="504"/>
        <end position="525"/>
    </location>
</feature>
<feature type="transmembrane region" description="Helical" evidence="7">
    <location>
        <begin position="341"/>
        <end position="363"/>
    </location>
</feature>
<dbReference type="InterPro" id="IPR036259">
    <property type="entry name" value="MFS_trans_sf"/>
</dbReference>
<feature type="region of interest" description="Disordered" evidence="6">
    <location>
        <begin position="1"/>
        <end position="21"/>
    </location>
</feature>
<evidence type="ECO:0000313" key="8">
    <source>
        <dbReference type="EMBL" id="CAJ1863285.1"/>
    </source>
</evidence>
<dbReference type="GO" id="GO:0016020">
    <property type="term" value="C:membrane"/>
    <property type="evidence" value="ECO:0007669"/>
    <property type="project" value="UniProtKB-SubCell"/>
</dbReference>